<dbReference type="VEuPathDB" id="FungiDB:BDV34DRAFT_185225"/>
<dbReference type="AlphaFoldDB" id="A0A5N6E0R4"/>
<name>A0A5N6E0R4_ASPPA</name>
<feature type="region of interest" description="Disordered" evidence="1">
    <location>
        <begin position="178"/>
        <end position="256"/>
    </location>
</feature>
<gene>
    <name evidence="2" type="ORF">BDV34DRAFT_185225</name>
</gene>
<sequence length="256" mass="29040">MTTTTDPPNYTLFDALIDWGSANTDQIREAHLSKGGWEGWAQEEMRMLFNAGREDNCYLNNARQAADIVLTPGTSGGDVFGQPYVDEECVVIELKCESFWNALKFGSEVKKDLRKVNSGVFSRSLLRRGCNVYCIALAMSNEGACKMEKLGLELFEGGTLEAPFQLWWFMRRFEAENWSDDSDDDGDEQDEEDDEDEDEDEEDDSDEVDFDSSEVESDEDEDGYDDGYDNEYQNGYGSGYGNEYHSGQGGWDYNYS</sequence>
<accession>A0A5N6E0R4</accession>
<proteinExistence type="predicted"/>
<evidence type="ECO:0000313" key="3">
    <source>
        <dbReference type="Proteomes" id="UP000326532"/>
    </source>
</evidence>
<evidence type="ECO:0000313" key="2">
    <source>
        <dbReference type="EMBL" id="KAB8211116.1"/>
    </source>
</evidence>
<feature type="compositionally biased region" description="Acidic residues" evidence="1">
    <location>
        <begin position="178"/>
        <end position="229"/>
    </location>
</feature>
<reference evidence="2 3" key="1">
    <citation type="submission" date="2019-04" db="EMBL/GenBank/DDBJ databases">
        <title>Fungal friends and foes A comparative genomics study of 23 Aspergillus species from section Flavi.</title>
        <authorList>
            <consortium name="DOE Joint Genome Institute"/>
            <person name="Kjaerbolling I."/>
            <person name="Vesth T.C."/>
            <person name="Frisvad J.C."/>
            <person name="Nybo J.L."/>
            <person name="Theobald S."/>
            <person name="Kildgaard S."/>
            <person name="Petersen T.I."/>
            <person name="Kuo A."/>
            <person name="Sato A."/>
            <person name="Lyhne E.K."/>
            <person name="Kogle M.E."/>
            <person name="Wiebenga A."/>
            <person name="Kun R.S."/>
            <person name="Lubbers R.J."/>
            <person name="Makela M.R."/>
            <person name="Barry K."/>
            <person name="Chovatia M."/>
            <person name="Clum A."/>
            <person name="Daum C."/>
            <person name="Haridas S."/>
            <person name="He G."/>
            <person name="LaButti K."/>
            <person name="Lipzen A."/>
            <person name="Mondo S."/>
            <person name="Pangilinan J."/>
            <person name="Riley R."/>
            <person name="Salamov A."/>
            <person name="Simmons B.A."/>
            <person name="Magnuson J.K."/>
            <person name="Henrissat B."/>
            <person name="Mortensen U.H."/>
            <person name="Larsen T.O."/>
            <person name="De vries R.P."/>
            <person name="Grigoriev I.V."/>
            <person name="Machida M."/>
            <person name="Baker S.E."/>
            <person name="Andersen M.R."/>
        </authorList>
    </citation>
    <scope>NUCLEOTIDE SEQUENCE [LARGE SCALE GENOMIC DNA]</scope>
    <source>
        <strain evidence="2 3">CBS 117618</strain>
    </source>
</reference>
<keyword evidence="3" id="KW-1185">Reference proteome</keyword>
<organism evidence="2 3">
    <name type="scientific">Aspergillus parasiticus</name>
    <dbReference type="NCBI Taxonomy" id="5067"/>
    <lineage>
        <taxon>Eukaryota</taxon>
        <taxon>Fungi</taxon>
        <taxon>Dikarya</taxon>
        <taxon>Ascomycota</taxon>
        <taxon>Pezizomycotina</taxon>
        <taxon>Eurotiomycetes</taxon>
        <taxon>Eurotiomycetidae</taxon>
        <taxon>Eurotiales</taxon>
        <taxon>Aspergillaceae</taxon>
        <taxon>Aspergillus</taxon>
        <taxon>Aspergillus subgen. Circumdati</taxon>
    </lineage>
</organism>
<dbReference type="Proteomes" id="UP000326532">
    <property type="component" value="Unassembled WGS sequence"/>
</dbReference>
<dbReference type="EMBL" id="ML734939">
    <property type="protein sequence ID" value="KAB8211116.1"/>
    <property type="molecule type" value="Genomic_DNA"/>
</dbReference>
<protein>
    <submittedName>
        <fullName evidence="2">Uncharacterized protein</fullName>
    </submittedName>
</protein>
<evidence type="ECO:0000256" key="1">
    <source>
        <dbReference type="SAM" id="MobiDB-lite"/>
    </source>
</evidence>